<dbReference type="Gene3D" id="3.30.1120.10">
    <property type="match status" value="1"/>
</dbReference>
<proteinExistence type="inferred from homology"/>
<evidence type="ECO:0000313" key="4">
    <source>
        <dbReference type="Proteomes" id="UP000576082"/>
    </source>
</evidence>
<dbReference type="PANTHER" id="PTHR42693">
    <property type="entry name" value="ARYLSULFATASE FAMILY MEMBER"/>
    <property type="match status" value="1"/>
</dbReference>
<dbReference type="SUPFAM" id="SSF53649">
    <property type="entry name" value="Alkaline phosphatase-like"/>
    <property type="match status" value="1"/>
</dbReference>
<organism evidence="3 4">
    <name type="scientific">Flammeovirga aprica JL-4</name>
    <dbReference type="NCBI Taxonomy" id="694437"/>
    <lineage>
        <taxon>Bacteria</taxon>
        <taxon>Pseudomonadati</taxon>
        <taxon>Bacteroidota</taxon>
        <taxon>Cytophagia</taxon>
        <taxon>Cytophagales</taxon>
        <taxon>Flammeovirgaceae</taxon>
        <taxon>Flammeovirga</taxon>
    </lineage>
</organism>
<dbReference type="Pfam" id="PF00884">
    <property type="entry name" value="Sulfatase"/>
    <property type="match status" value="1"/>
</dbReference>
<keyword evidence="3" id="KW-0378">Hydrolase</keyword>
<dbReference type="InterPro" id="IPR050738">
    <property type="entry name" value="Sulfatase"/>
</dbReference>
<dbReference type="PANTHER" id="PTHR42693:SF33">
    <property type="entry name" value="ARYLSULFATASE"/>
    <property type="match status" value="1"/>
</dbReference>
<feature type="domain" description="Sulfatase N-terminal" evidence="2">
    <location>
        <begin position="36"/>
        <end position="460"/>
    </location>
</feature>
<comment type="caution">
    <text evidence="3">The sequence shown here is derived from an EMBL/GenBank/DDBJ whole genome shotgun (WGS) entry which is preliminary data.</text>
</comment>
<keyword evidence="3" id="KW-0808">Transferase</keyword>
<dbReference type="RefSeq" id="WP_169657411.1">
    <property type="nucleotide sequence ID" value="NZ_JABANE010000035.1"/>
</dbReference>
<dbReference type="InterPro" id="IPR000917">
    <property type="entry name" value="Sulfatase_N"/>
</dbReference>
<dbReference type="GO" id="GO:0016740">
    <property type="term" value="F:transferase activity"/>
    <property type="evidence" value="ECO:0007669"/>
    <property type="project" value="UniProtKB-KW"/>
</dbReference>
<dbReference type="GO" id="GO:0004065">
    <property type="term" value="F:arylsulfatase activity"/>
    <property type="evidence" value="ECO:0007669"/>
    <property type="project" value="TreeGrafter"/>
</dbReference>
<evidence type="ECO:0000313" key="3">
    <source>
        <dbReference type="EMBL" id="NME69126.1"/>
    </source>
</evidence>
<comment type="similarity">
    <text evidence="1">Belongs to the sulfatase family.</text>
</comment>
<gene>
    <name evidence="3" type="ORF">HHU12_14215</name>
</gene>
<dbReference type="Gene3D" id="3.40.720.10">
    <property type="entry name" value="Alkaline Phosphatase, subunit A"/>
    <property type="match status" value="1"/>
</dbReference>
<dbReference type="AlphaFoldDB" id="A0A7X9RUU4"/>
<reference evidence="3 4" key="1">
    <citation type="submission" date="2020-04" db="EMBL/GenBank/DDBJ databases">
        <title>Flammeovirga sp. SR4, a novel species isolated from seawater.</title>
        <authorList>
            <person name="Wang X."/>
        </authorList>
    </citation>
    <scope>NUCLEOTIDE SEQUENCE [LARGE SCALE GENOMIC DNA]</scope>
    <source>
        <strain evidence="3 4">ATCC 23126</strain>
    </source>
</reference>
<evidence type="ECO:0000256" key="1">
    <source>
        <dbReference type="ARBA" id="ARBA00008779"/>
    </source>
</evidence>
<dbReference type="EMBL" id="JABANE010000035">
    <property type="protein sequence ID" value="NME69126.1"/>
    <property type="molecule type" value="Genomic_DNA"/>
</dbReference>
<keyword evidence="4" id="KW-1185">Reference proteome</keyword>
<protein>
    <submittedName>
        <fullName evidence="3">Sulfatase-like hydrolase/transferase</fullName>
    </submittedName>
</protein>
<dbReference type="Proteomes" id="UP000576082">
    <property type="component" value="Unassembled WGS sequence"/>
</dbReference>
<dbReference type="InterPro" id="IPR017850">
    <property type="entry name" value="Alkaline_phosphatase_core_sf"/>
</dbReference>
<accession>A0A7X9RUU4</accession>
<sequence>MYRLLILVGMSMYLIGCSTSTSSPTKDSELADKKTNILVLIGDDIAFGDLGVYGSEIKTPNFNRLAKAGVRFSNFHSSPVCSVTRSMLMTGCNNIEVGLGSFDYSFYPDSKGKPGYEGYLTENAVTISQLFSDEGYDVIKVGKWHLGGEEAGGYGPTHWGFNKEFGILSGGSNHWNNLRMTPIFSDPDFMNKKFEEHWTLNGEKFDRPDGVYSGELYTNQLLKFIKESDAEGKPWFTWMAFTTAHFPIQAPPELIDKHYKFYLEKGYEGLKKHRYKSLKKHGLISHLASEAKENDLVKKWNDLSEDEKKYQARVFATYAAEIEDQDNRIGQILDYLKKSGQLENTMIVYLSDNGPEGMEAENPNTGNEVFGEWIKKNYDTSFEAIGTANSCNYIGTAWANAATGGLSWWKWFIGEGGIRVPMMIVPPGAMVNKYERAGEISDVVFSVKDLPMTILDYAGIKHPGTNYKGKTVTAPSGISARAFLDGKSNIVRSEDDWYAFELFGNAYLMKGNFKLMKVRKGMFGDGEWHLYDVVKDPSERVFLEKKMPDKFKEMMALYKSYEMKHNLVKVDEGWNAFQAASEAN</sequence>
<name>A0A7X9RUU4_9BACT</name>
<evidence type="ECO:0000259" key="2">
    <source>
        <dbReference type="Pfam" id="PF00884"/>
    </source>
</evidence>